<feature type="compositionally biased region" description="Low complexity" evidence="3">
    <location>
        <begin position="475"/>
        <end position="491"/>
    </location>
</feature>
<sequence>MVRPFTRSSVYLTQTAMFNPSELEGEVDHSFFDSDCDDSHASRDGGKKMDRGSKTENTCNTAGGLSPSTDRTKKYQKQDNSFHLKEDVRSKAQRSSVLSKSHKVINNAGNCGKDSNLNSKKSSGTFMALLADTNETEAVLPSNPKHSKGRNTKSPTQHRRSPSPISSEVSTDTNSGRSPSLSPRARRTRVRTVESDGSVTDVSPLSTPDISPVPYLDLNHTGVEDGSLKKQQQESVSSTGHSNRHHDEDSDPDVEECSLISEIQLGGKVVYSCPGRSNRKNYSFTNDDVRRIDRENQRLLRKLSRISPTSRPGSAAGRKSHAGNTLPVVQHSHSGLKRQQEQQRIERDNLDFLKRLESVKASPGLKRSEQLSDYQRLSGYPVGPPPTIYTSTTNKERSTSKGIKRQRELRRIERDNLAFLKRLESVKASPGLKRSEQLSDYQRLSGYPGGPQPPIYTSTTSKERSTSRIASGKGSRSASTAHHSRAASITSDFSSTSVPTSKKLSSVRPAWC</sequence>
<reference evidence="4 5" key="1">
    <citation type="submission" date="2024-01" db="EMBL/GenBank/DDBJ databases">
        <authorList>
            <person name="Alioto T."/>
            <person name="Alioto T."/>
            <person name="Gomez Garrido J."/>
        </authorList>
    </citation>
    <scope>NUCLEOTIDE SEQUENCE [LARGE SCALE GENOMIC DNA]</scope>
</reference>
<dbReference type="InterPro" id="IPR029488">
    <property type="entry name" value="Hmw/CFAP97"/>
</dbReference>
<feature type="region of interest" description="Disordered" evidence="3">
    <location>
        <begin position="306"/>
        <end position="326"/>
    </location>
</feature>
<feature type="compositionally biased region" description="Polar residues" evidence="3">
    <location>
        <begin position="107"/>
        <end position="118"/>
    </location>
</feature>
<dbReference type="Proteomes" id="UP001314229">
    <property type="component" value="Unassembled WGS sequence"/>
</dbReference>
<feature type="region of interest" description="Disordered" evidence="3">
    <location>
        <begin position="363"/>
        <end position="405"/>
    </location>
</feature>
<feature type="compositionally biased region" description="Basic residues" evidence="3">
    <location>
        <begin position="145"/>
        <end position="161"/>
    </location>
</feature>
<dbReference type="PANTHER" id="PTHR23035:SF1">
    <property type="entry name" value="CILIA- AND FLAGELLA-ASSOCIATED PROTEIN 97"/>
    <property type="match status" value="1"/>
</dbReference>
<name>A0AAV1NH01_SCOSC</name>
<evidence type="ECO:0000256" key="1">
    <source>
        <dbReference type="ARBA" id="ARBA00008315"/>
    </source>
</evidence>
<feature type="compositionally biased region" description="Polar residues" evidence="3">
    <location>
        <begin position="163"/>
        <end position="181"/>
    </location>
</feature>
<gene>
    <name evidence="4" type="ORF">FSCOSCO3_A033369</name>
</gene>
<keyword evidence="4" id="KW-0969">Cilium</keyword>
<dbReference type="InterPro" id="IPR038791">
    <property type="entry name" value="Cfap97/Hemingway"/>
</dbReference>
<feature type="compositionally biased region" description="Basic and acidic residues" evidence="3">
    <location>
        <begin position="394"/>
        <end position="405"/>
    </location>
</feature>
<dbReference type="PANTHER" id="PTHR23035">
    <property type="entry name" value="CILIA- AND FLAGELLA-ASSOCIATED PROTEIN 97-RELATED"/>
    <property type="match status" value="1"/>
</dbReference>
<comment type="similarity">
    <text evidence="1">Belongs to the CFAP97 family.</text>
</comment>
<dbReference type="GO" id="GO:0007283">
    <property type="term" value="P:spermatogenesis"/>
    <property type="evidence" value="ECO:0007669"/>
    <property type="project" value="TreeGrafter"/>
</dbReference>
<evidence type="ECO:0000256" key="2">
    <source>
        <dbReference type="ARBA" id="ARBA00021424"/>
    </source>
</evidence>
<comment type="caution">
    <text evidence="4">The sequence shown here is derived from an EMBL/GenBank/DDBJ whole genome shotgun (WGS) entry which is preliminary data.</text>
</comment>
<proteinExistence type="inferred from homology"/>
<dbReference type="Pfam" id="PF13879">
    <property type="entry name" value="Hmw_CFAP97"/>
    <property type="match status" value="1"/>
</dbReference>
<feature type="compositionally biased region" description="Basic and acidic residues" evidence="3">
    <location>
        <begin position="70"/>
        <end position="90"/>
    </location>
</feature>
<feature type="compositionally biased region" description="Basic and acidic residues" evidence="3">
    <location>
        <begin position="35"/>
        <end position="54"/>
    </location>
</feature>
<feature type="compositionally biased region" description="Polar residues" evidence="3">
    <location>
        <begin position="492"/>
        <end position="504"/>
    </location>
</feature>
<feature type="region of interest" description="Disordered" evidence="3">
    <location>
        <begin position="135"/>
        <end position="255"/>
    </location>
</feature>
<dbReference type="EMBL" id="CAWUFR010000034">
    <property type="protein sequence ID" value="CAK6958497.1"/>
    <property type="molecule type" value="Genomic_DNA"/>
</dbReference>
<evidence type="ECO:0000313" key="4">
    <source>
        <dbReference type="EMBL" id="CAK6958497.1"/>
    </source>
</evidence>
<feature type="compositionally biased region" description="Basic and acidic residues" evidence="3">
    <location>
        <begin position="222"/>
        <end position="232"/>
    </location>
</feature>
<dbReference type="AlphaFoldDB" id="A0AAV1NH01"/>
<feature type="compositionally biased region" description="Polar residues" evidence="3">
    <location>
        <begin position="195"/>
        <end position="209"/>
    </location>
</feature>
<evidence type="ECO:0000256" key="3">
    <source>
        <dbReference type="SAM" id="MobiDB-lite"/>
    </source>
</evidence>
<accession>A0AAV1NH01</accession>
<feature type="compositionally biased region" description="Polar residues" evidence="3">
    <location>
        <begin position="55"/>
        <end position="69"/>
    </location>
</feature>
<feature type="region of interest" description="Disordered" evidence="3">
    <location>
        <begin position="430"/>
        <end position="512"/>
    </location>
</feature>
<keyword evidence="5" id="KW-1185">Reference proteome</keyword>
<organism evidence="4 5">
    <name type="scientific">Scomber scombrus</name>
    <name type="common">Atlantic mackerel</name>
    <name type="synonym">Scomber vernalis</name>
    <dbReference type="NCBI Taxonomy" id="13677"/>
    <lineage>
        <taxon>Eukaryota</taxon>
        <taxon>Metazoa</taxon>
        <taxon>Chordata</taxon>
        <taxon>Craniata</taxon>
        <taxon>Vertebrata</taxon>
        <taxon>Euteleostomi</taxon>
        <taxon>Actinopterygii</taxon>
        <taxon>Neopterygii</taxon>
        <taxon>Teleostei</taxon>
        <taxon>Neoteleostei</taxon>
        <taxon>Acanthomorphata</taxon>
        <taxon>Pelagiaria</taxon>
        <taxon>Scombriformes</taxon>
        <taxon>Scombridae</taxon>
        <taxon>Scomber</taxon>
    </lineage>
</organism>
<protein>
    <recommendedName>
        <fullName evidence="2">Cilia- and flagella-associated protein 97</fullName>
    </recommendedName>
</protein>
<keyword evidence="4" id="KW-0966">Cell projection</keyword>
<evidence type="ECO:0000313" key="5">
    <source>
        <dbReference type="Proteomes" id="UP001314229"/>
    </source>
</evidence>
<keyword evidence="4" id="KW-0282">Flagellum</keyword>
<feature type="region of interest" description="Disordered" evidence="3">
    <location>
        <begin position="35"/>
        <end position="118"/>
    </location>
</feature>